<organism evidence="1 2">
    <name type="scientific">Ladona fulva</name>
    <name type="common">Scarce chaser dragonfly</name>
    <name type="synonym">Libellula fulva</name>
    <dbReference type="NCBI Taxonomy" id="123851"/>
    <lineage>
        <taxon>Eukaryota</taxon>
        <taxon>Metazoa</taxon>
        <taxon>Ecdysozoa</taxon>
        <taxon>Arthropoda</taxon>
        <taxon>Hexapoda</taxon>
        <taxon>Insecta</taxon>
        <taxon>Pterygota</taxon>
        <taxon>Palaeoptera</taxon>
        <taxon>Odonata</taxon>
        <taxon>Epiprocta</taxon>
        <taxon>Anisoptera</taxon>
        <taxon>Libelluloidea</taxon>
        <taxon>Libellulidae</taxon>
        <taxon>Ladona</taxon>
    </lineage>
</organism>
<proteinExistence type="predicted"/>
<dbReference type="EMBL" id="KZ308409">
    <property type="protein sequence ID" value="KAG8229077.1"/>
    <property type="molecule type" value="Genomic_DNA"/>
</dbReference>
<dbReference type="Proteomes" id="UP000792457">
    <property type="component" value="Unassembled WGS sequence"/>
</dbReference>
<keyword evidence="2" id="KW-1185">Reference proteome</keyword>
<sequence length="372" mass="41526">MKEASTATDEPLESGQDEFSSKYHFESFESPVMKPLVIIEKRDFDCQTVLEDESDESRKELVTRDVQVQANLQRSISISREVQTYKSKLSHMQTQTQGRVTRDMSVTAKPISREASIFAKPTVRDFSGSCSLSIEKDSMSVSLLTLGVKSTQESGNTSISKATDTAGLVVSSDVAVSVSICDPQVTKVKPEETSVYPIISVEAASEEMAEDDSHACREEIVVNTNGTEELESTRRKTLLRQDTYTECKTEVQSSTTVEVMSDNERLSSQNLTDTSKCYLEMRRPSLSSDTEAYGAASYEGMVTEDESLHQYMITEKSSYHYTSRNTNREKASPSKEMKAAIKVVNDLLQKHPRSNLKTQLKSATGVIQQEWF</sequence>
<reference evidence="1" key="2">
    <citation type="submission" date="2017-10" db="EMBL/GenBank/DDBJ databases">
        <title>Ladona fulva Genome sequencing and assembly.</title>
        <authorList>
            <person name="Murali S."/>
            <person name="Richards S."/>
            <person name="Bandaranaike D."/>
            <person name="Bellair M."/>
            <person name="Blankenburg K."/>
            <person name="Chao H."/>
            <person name="Dinh H."/>
            <person name="Doddapaneni H."/>
            <person name="Dugan-Rocha S."/>
            <person name="Elkadiri S."/>
            <person name="Gnanaolivu R."/>
            <person name="Hernandez B."/>
            <person name="Skinner E."/>
            <person name="Javaid M."/>
            <person name="Lee S."/>
            <person name="Li M."/>
            <person name="Ming W."/>
            <person name="Munidasa M."/>
            <person name="Muniz J."/>
            <person name="Nguyen L."/>
            <person name="Hughes D."/>
            <person name="Osuji N."/>
            <person name="Pu L.-L."/>
            <person name="Puazo M."/>
            <person name="Qu C."/>
            <person name="Quiroz J."/>
            <person name="Raj R."/>
            <person name="Weissenberger G."/>
            <person name="Xin Y."/>
            <person name="Zou X."/>
            <person name="Han Y."/>
            <person name="Worley K."/>
            <person name="Muzny D."/>
            <person name="Gibbs R."/>
        </authorList>
    </citation>
    <scope>NUCLEOTIDE SEQUENCE</scope>
    <source>
        <strain evidence="1">Sampled in the wild</strain>
    </source>
</reference>
<accession>A0A8K0K7B5</accession>
<reference evidence="1" key="1">
    <citation type="submission" date="2013-04" db="EMBL/GenBank/DDBJ databases">
        <authorList>
            <person name="Qu J."/>
            <person name="Murali S.C."/>
            <person name="Bandaranaike D."/>
            <person name="Bellair M."/>
            <person name="Blankenburg K."/>
            <person name="Chao H."/>
            <person name="Dinh H."/>
            <person name="Doddapaneni H."/>
            <person name="Downs B."/>
            <person name="Dugan-Rocha S."/>
            <person name="Elkadiri S."/>
            <person name="Gnanaolivu R.D."/>
            <person name="Hernandez B."/>
            <person name="Javaid M."/>
            <person name="Jayaseelan J.C."/>
            <person name="Lee S."/>
            <person name="Li M."/>
            <person name="Ming W."/>
            <person name="Munidasa M."/>
            <person name="Muniz J."/>
            <person name="Nguyen L."/>
            <person name="Ongeri F."/>
            <person name="Osuji N."/>
            <person name="Pu L.-L."/>
            <person name="Puazo M."/>
            <person name="Qu C."/>
            <person name="Quiroz J."/>
            <person name="Raj R."/>
            <person name="Weissenberger G."/>
            <person name="Xin Y."/>
            <person name="Zou X."/>
            <person name="Han Y."/>
            <person name="Richards S."/>
            <person name="Worley K."/>
            <person name="Muzny D."/>
            <person name="Gibbs R."/>
        </authorList>
    </citation>
    <scope>NUCLEOTIDE SEQUENCE</scope>
    <source>
        <strain evidence="1">Sampled in the wild</strain>
    </source>
</reference>
<feature type="non-terminal residue" evidence="1">
    <location>
        <position position="1"/>
    </location>
</feature>
<gene>
    <name evidence="1" type="ORF">J437_LFUL010140</name>
</gene>
<evidence type="ECO:0000313" key="2">
    <source>
        <dbReference type="Proteomes" id="UP000792457"/>
    </source>
</evidence>
<name>A0A8K0K7B5_LADFU</name>
<evidence type="ECO:0000313" key="1">
    <source>
        <dbReference type="EMBL" id="KAG8229077.1"/>
    </source>
</evidence>
<dbReference type="AlphaFoldDB" id="A0A8K0K7B5"/>
<comment type="caution">
    <text evidence="1">The sequence shown here is derived from an EMBL/GenBank/DDBJ whole genome shotgun (WGS) entry which is preliminary data.</text>
</comment>
<protein>
    <submittedName>
        <fullName evidence="1">Uncharacterized protein</fullName>
    </submittedName>
</protein>